<keyword evidence="11" id="KW-1185">Reference proteome</keyword>
<dbReference type="EMBL" id="JANCYW010000001">
    <property type="protein sequence ID" value="KAK4534043.1"/>
    <property type="molecule type" value="Genomic_DNA"/>
</dbReference>
<feature type="compositionally biased region" description="Basic and acidic residues" evidence="8">
    <location>
        <begin position="67"/>
        <end position="78"/>
    </location>
</feature>
<evidence type="ECO:0000256" key="7">
    <source>
        <dbReference type="PROSITE-ProRule" id="PRU10141"/>
    </source>
</evidence>
<dbReference type="Pfam" id="PF00069">
    <property type="entry name" value="Pkinase"/>
    <property type="match status" value="1"/>
</dbReference>
<evidence type="ECO:0000256" key="3">
    <source>
        <dbReference type="ARBA" id="ARBA00022679"/>
    </source>
</evidence>
<dbReference type="AlphaFoldDB" id="A0AAV9IP83"/>
<dbReference type="GO" id="GO:0005524">
    <property type="term" value="F:ATP binding"/>
    <property type="evidence" value="ECO:0007669"/>
    <property type="project" value="UniProtKB-UniRule"/>
</dbReference>
<feature type="compositionally biased region" description="Acidic residues" evidence="8">
    <location>
        <begin position="82"/>
        <end position="98"/>
    </location>
</feature>
<protein>
    <recommendedName>
        <fullName evidence="9">Protein kinase domain-containing protein</fullName>
    </recommendedName>
</protein>
<gene>
    <name evidence="10" type="ORF">CDCA_CDCA01G0068</name>
</gene>
<dbReference type="PANTHER" id="PTHR24057">
    <property type="entry name" value="GLYCOGEN SYNTHASE KINASE-3 ALPHA"/>
    <property type="match status" value="1"/>
</dbReference>
<dbReference type="PANTHER" id="PTHR24057:SF0">
    <property type="entry name" value="PROTEIN KINASE SHAGGY-RELATED"/>
    <property type="match status" value="1"/>
</dbReference>
<dbReference type="InterPro" id="IPR050591">
    <property type="entry name" value="GSK-3"/>
</dbReference>
<evidence type="ECO:0000313" key="10">
    <source>
        <dbReference type="EMBL" id="KAK4534043.1"/>
    </source>
</evidence>
<dbReference type="PROSITE" id="PS00108">
    <property type="entry name" value="PROTEIN_KINASE_ST"/>
    <property type="match status" value="1"/>
</dbReference>
<dbReference type="InterPro" id="IPR008271">
    <property type="entry name" value="Ser/Thr_kinase_AS"/>
</dbReference>
<keyword evidence="3" id="KW-0808">Transferase</keyword>
<proteinExistence type="inferred from homology"/>
<feature type="domain" description="Protein kinase" evidence="9">
    <location>
        <begin position="210"/>
        <end position="494"/>
    </location>
</feature>
<dbReference type="Gene3D" id="3.30.200.20">
    <property type="entry name" value="Phosphorylase Kinase, domain 1"/>
    <property type="match status" value="1"/>
</dbReference>
<dbReference type="InterPro" id="IPR039192">
    <property type="entry name" value="STKc_GSK3"/>
</dbReference>
<dbReference type="InterPro" id="IPR017441">
    <property type="entry name" value="Protein_kinase_ATP_BS"/>
</dbReference>
<evidence type="ECO:0000256" key="1">
    <source>
        <dbReference type="ARBA" id="ARBA00005527"/>
    </source>
</evidence>
<dbReference type="SMART" id="SM00220">
    <property type="entry name" value="S_TKc"/>
    <property type="match status" value="1"/>
</dbReference>
<keyword evidence="4 7" id="KW-0547">Nucleotide-binding</keyword>
<evidence type="ECO:0000259" key="9">
    <source>
        <dbReference type="PROSITE" id="PS50011"/>
    </source>
</evidence>
<evidence type="ECO:0000256" key="4">
    <source>
        <dbReference type="ARBA" id="ARBA00022741"/>
    </source>
</evidence>
<dbReference type="GO" id="GO:0004674">
    <property type="term" value="F:protein serine/threonine kinase activity"/>
    <property type="evidence" value="ECO:0007669"/>
    <property type="project" value="UniProtKB-KW"/>
</dbReference>
<evidence type="ECO:0000256" key="5">
    <source>
        <dbReference type="ARBA" id="ARBA00022777"/>
    </source>
</evidence>
<dbReference type="PROSITE" id="PS50011">
    <property type="entry name" value="PROTEIN_KINASE_DOM"/>
    <property type="match status" value="1"/>
</dbReference>
<dbReference type="PROSITE" id="PS00107">
    <property type="entry name" value="PROTEIN_KINASE_ATP"/>
    <property type="match status" value="1"/>
</dbReference>
<evidence type="ECO:0000313" key="11">
    <source>
        <dbReference type="Proteomes" id="UP001301350"/>
    </source>
</evidence>
<organism evidence="10 11">
    <name type="scientific">Cyanidium caldarium</name>
    <name type="common">Red alga</name>
    <dbReference type="NCBI Taxonomy" id="2771"/>
    <lineage>
        <taxon>Eukaryota</taxon>
        <taxon>Rhodophyta</taxon>
        <taxon>Bangiophyceae</taxon>
        <taxon>Cyanidiales</taxon>
        <taxon>Cyanidiaceae</taxon>
        <taxon>Cyanidium</taxon>
    </lineage>
</organism>
<dbReference type="InterPro" id="IPR011009">
    <property type="entry name" value="Kinase-like_dom_sf"/>
</dbReference>
<sequence length="590" mass="63083">MEAGAGSETTAAPASVQAALSPVVAKATAAVASTVAATAVEAVAAAPALDLAAGDVPPEGRAMPQTTEREGEAVDDRSGPPAEDDAPEATAEFDDEVDVPAPPLPSQHASRRTSAGASFDARHGIPVPTETASRKMVPPPPPPPGSVASAHSTEASGSGMAASWGGRDRVTDEGDADNATAAVAAAAGGEAHDPSASGPSAAMGRQTISYSADRLIGNGSFGVVFQAKVVETGETVAIKKVIQDKRYKNRELQIMRMLTHPNIVELKHCFYSSGEKSGEVCLNLVLEFIPETVYRVSRHYSKLKQPMPMLYIRLYMYQLLRSLAYLSDLNIAHRDVKPQNLLVEPRTQVLKLCDFGSAKVLVPGEPSLSYIVSRFYRAVELIFGSTNYTPAIDLWSAGCVMAELLLGRPLFCGDSGVDQLVEIIKVLGTPEKDEIEAMNSNYTDFRFPHIRPVPWSRVFKARTDADAVDLVSRLLVYNPQRRIPPMEALAHAFFDPLRSLDTTLPHGKPLPPLFNFSEREWAVAGPELARRIMPSAPYEALVNQYGWPEATTTATPSSSTSKGERTEQGAAGGGEEAVAGKRPLTAEERS</sequence>
<feature type="compositionally biased region" description="Low complexity" evidence="8">
    <location>
        <begin position="155"/>
        <end position="165"/>
    </location>
</feature>
<accession>A0AAV9IP83</accession>
<keyword evidence="6 7" id="KW-0067">ATP-binding</keyword>
<dbReference type="FunFam" id="3.30.200.20:FF:000009">
    <property type="entry name" value="Glycogen synthase kinase-3 beta"/>
    <property type="match status" value="1"/>
</dbReference>
<feature type="region of interest" description="Disordered" evidence="8">
    <location>
        <begin position="549"/>
        <end position="590"/>
    </location>
</feature>
<reference evidence="10 11" key="1">
    <citation type="submission" date="2022-07" db="EMBL/GenBank/DDBJ databases">
        <title>Genome-wide signatures of adaptation to extreme environments.</title>
        <authorList>
            <person name="Cho C.H."/>
            <person name="Yoon H.S."/>
        </authorList>
    </citation>
    <scope>NUCLEOTIDE SEQUENCE [LARGE SCALE GENOMIC DNA]</scope>
    <source>
        <strain evidence="10 11">DBV 063 E5</strain>
    </source>
</reference>
<evidence type="ECO:0000256" key="8">
    <source>
        <dbReference type="SAM" id="MobiDB-lite"/>
    </source>
</evidence>
<keyword evidence="5" id="KW-0418">Kinase</keyword>
<dbReference type="GO" id="GO:0005737">
    <property type="term" value="C:cytoplasm"/>
    <property type="evidence" value="ECO:0007669"/>
    <property type="project" value="TreeGrafter"/>
</dbReference>
<evidence type="ECO:0000256" key="2">
    <source>
        <dbReference type="ARBA" id="ARBA00022527"/>
    </source>
</evidence>
<dbReference type="FunFam" id="1.10.510.10:FF:000082">
    <property type="entry name" value="Shaggy-related protein kinase kappa"/>
    <property type="match status" value="1"/>
</dbReference>
<keyword evidence="2" id="KW-0723">Serine/threonine-protein kinase</keyword>
<evidence type="ECO:0000256" key="6">
    <source>
        <dbReference type="ARBA" id="ARBA00022840"/>
    </source>
</evidence>
<comment type="similarity">
    <text evidence="1">Belongs to the protein kinase superfamily. CMGC Ser/Thr protein kinase family. GSK-3 subfamily.</text>
</comment>
<feature type="compositionally biased region" description="Low complexity" evidence="8">
    <location>
        <begin position="550"/>
        <end position="561"/>
    </location>
</feature>
<dbReference type="GO" id="GO:0005634">
    <property type="term" value="C:nucleus"/>
    <property type="evidence" value="ECO:0007669"/>
    <property type="project" value="TreeGrafter"/>
</dbReference>
<feature type="binding site" evidence="7">
    <location>
        <position position="240"/>
    </location>
    <ligand>
        <name>ATP</name>
        <dbReference type="ChEBI" id="CHEBI:30616"/>
    </ligand>
</feature>
<feature type="region of interest" description="Disordered" evidence="8">
    <location>
        <begin position="49"/>
        <end position="174"/>
    </location>
</feature>
<comment type="caution">
    <text evidence="10">The sequence shown here is derived from an EMBL/GenBank/DDBJ whole genome shotgun (WGS) entry which is preliminary data.</text>
</comment>
<dbReference type="GO" id="GO:0007165">
    <property type="term" value="P:signal transduction"/>
    <property type="evidence" value="ECO:0007669"/>
    <property type="project" value="TreeGrafter"/>
</dbReference>
<dbReference type="Gene3D" id="1.10.510.10">
    <property type="entry name" value="Transferase(Phosphotransferase) domain 1"/>
    <property type="match status" value="1"/>
</dbReference>
<dbReference type="GO" id="GO:0030154">
    <property type="term" value="P:cell differentiation"/>
    <property type="evidence" value="ECO:0007669"/>
    <property type="project" value="TreeGrafter"/>
</dbReference>
<dbReference type="CDD" id="cd14137">
    <property type="entry name" value="STKc_GSK3"/>
    <property type="match status" value="1"/>
</dbReference>
<dbReference type="SUPFAM" id="SSF56112">
    <property type="entry name" value="Protein kinase-like (PK-like)"/>
    <property type="match status" value="1"/>
</dbReference>
<dbReference type="InterPro" id="IPR000719">
    <property type="entry name" value="Prot_kinase_dom"/>
</dbReference>
<name>A0AAV9IP83_CYACA</name>
<dbReference type="Proteomes" id="UP001301350">
    <property type="component" value="Unassembled WGS sequence"/>
</dbReference>